<dbReference type="EMBL" id="GEEE01005702">
    <property type="protein sequence ID" value="JAP57523.1"/>
    <property type="molecule type" value="Transcribed_RNA"/>
</dbReference>
<comment type="subcellular location">
    <subcellularLocation>
        <location evidence="1">Membrane</location>
        <topology evidence="1">Multi-pass membrane protein</topology>
    </subcellularLocation>
</comment>
<keyword evidence="4 8" id="KW-0812">Transmembrane</keyword>
<feature type="transmembrane region" description="Helical" evidence="8">
    <location>
        <begin position="439"/>
        <end position="456"/>
    </location>
</feature>
<evidence type="ECO:0000259" key="9">
    <source>
        <dbReference type="Pfam" id="PF07779"/>
    </source>
</evidence>
<gene>
    <name evidence="10" type="primary">CASD1</name>
    <name evidence="10" type="ORF">TR128175</name>
</gene>
<feature type="transmembrane region" description="Helical" evidence="8">
    <location>
        <begin position="405"/>
        <end position="427"/>
    </location>
</feature>
<evidence type="ECO:0000256" key="3">
    <source>
        <dbReference type="ARBA" id="ARBA00022679"/>
    </source>
</evidence>
<feature type="transmembrane region" description="Helical" evidence="8">
    <location>
        <begin position="500"/>
        <end position="519"/>
    </location>
</feature>
<proteinExistence type="inferred from homology"/>
<evidence type="ECO:0000313" key="10">
    <source>
        <dbReference type="EMBL" id="JAP56563.1"/>
    </source>
</evidence>
<name>A0A0X3PXH4_SCHSO</name>
<evidence type="ECO:0000256" key="4">
    <source>
        <dbReference type="ARBA" id="ARBA00022692"/>
    </source>
</evidence>
<dbReference type="GO" id="GO:0005794">
    <property type="term" value="C:Golgi apparatus"/>
    <property type="evidence" value="ECO:0007669"/>
    <property type="project" value="UniProtKB-ARBA"/>
</dbReference>
<dbReference type="GO" id="GO:0016020">
    <property type="term" value="C:membrane"/>
    <property type="evidence" value="ECO:0007669"/>
    <property type="project" value="UniProtKB-SubCell"/>
</dbReference>
<protein>
    <submittedName>
        <fullName evidence="10">CAS1 domain-containing protein 1</fullName>
    </submittedName>
</protein>
<feature type="transmembrane region" description="Helical" evidence="8">
    <location>
        <begin position="243"/>
        <end position="270"/>
    </location>
</feature>
<dbReference type="GO" id="GO:0005975">
    <property type="term" value="P:carbohydrate metabolic process"/>
    <property type="evidence" value="ECO:0007669"/>
    <property type="project" value="UniProtKB-ARBA"/>
</dbReference>
<dbReference type="GO" id="GO:0016740">
    <property type="term" value="F:transferase activity"/>
    <property type="evidence" value="ECO:0007669"/>
    <property type="project" value="UniProtKB-KW"/>
</dbReference>
<feature type="transmembrane region" description="Helical" evidence="8">
    <location>
        <begin position="351"/>
        <end position="372"/>
    </location>
</feature>
<feature type="transmembrane region" description="Helical" evidence="8">
    <location>
        <begin position="308"/>
        <end position="331"/>
    </location>
</feature>
<feature type="transmembrane region" description="Helical" evidence="8">
    <location>
        <begin position="36"/>
        <end position="61"/>
    </location>
</feature>
<dbReference type="InterPro" id="IPR012419">
    <property type="entry name" value="Cas1_AcylTrans_dom"/>
</dbReference>
<keyword evidence="3" id="KW-0808">Transferase</keyword>
<keyword evidence="5 8" id="KW-1133">Transmembrane helix</keyword>
<evidence type="ECO:0000256" key="7">
    <source>
        <dbReference type="ARBA" id="ARBA00023180"/>
    </source>
</evidence>
<organism evidence="10">
    <name type="scientific">Schistocephalus solidus</name>
    <name type="common">Tapeworm</name>
    <dbReference type="NCBI Taxonomy" id="70667"/>
    <lineage>
        <taxon>Eukaryota</taxon>
        <taxon>Metazoa</taxon>
        <taxon>Spiralia</taxon>
        <taxon>Lophotrochozoa</taxon>
        <taxon>Platyhelminthes</taxon>
        <taxon>Cestoda</taxon>
        <taxon>Eucestoda</taxon>
        <taxon>Diphyllobothriidea</taxon>
        <taxon>Diphyllobothriidae</taxon>
        <taxon>Schistocephalus</taxon>
    </lineage>
</organism>
<sequence length="535" mass="62039">MSGQKKSENFQIWDKLTDIFDGGPRNLLNYLHPGQIVLLVIFAISLLGSLLIGMFTLRKFIKDRNVQAPSRLTELCWNTTQLGLIFTFIVLCDTGKIGWITQNAYSWPRFVTLIGIFLLLGLLTVRKNTKPDLLDVNITTEIKGWMQVSILVYHYINAYNVLPIFIVIRLFVTMYVTLSAYGHFCYFWKKNYLQGDEMLKHSICKRAWICLKQIIYRYIQVLFRMNFLVILLCVVFRKTYMKYYFVPLITTAYTLSAATMTVWVLLLFFLESSCSQHLKTMNVSASNSSVRGQVKAVRNFVELYRKDICFLVVLSAATLYSHLLHKSAYLFSLTFFKSPLAYLFGPENGQWMYRWSIDCYSTVLGLSFGYAVSKWKEFRQRNENDKIALEKDIAMSKNYYKVPTLILKCLVIGGSSLGLLTFVVLATRHTRSHRKYTDLHPYLMSAPIIAILVLRNSSNIFRSYYSKFFVWVGQIALELFVLQYHMWITGPGGGGVITFIPTYTYVNFVLTTALFFLCCHRIHKITQYLTSFFMP</sequence>
<dbReference type="AlphaFoldDB" id="A0A0X3PXH4"/>
<dbReference type="PANTHER" id="PTHR13533:SF1">
    <property type="entry name" value="N-ACETYLNEURAMINATE 9-O-ACETYLTRANSFERASE"/>
    <property type="match status" value="1"/>
</dbReference>
<comment type="similarity">
    <text evidence="2">Belongs to the PC-esterase family. CASD1 subfamily.</text>
</comment>
<feature type="domain" description="Cas1p 10 TM acyl transferase" evidence="9">
    <location>
        <begin position="65"/>
        <end position="535"/>
    </location>
</feature>
<reference evidence="10" key="1">
    <citation type="submission" date="2016-01" db="EMBL/GenBank/DDBJ databases">
        <title>Reference transcriptome for the parasite Schistocephalus solidus: insights into the molecular evolution of parasitism.</title>
        <authorList>
            <person name="Hebert F.O."/>
            <person name="Grambauer S."/>
            <person name="Barber I."/>
            <person name="Landry C.R."/>
            <person name="Aubin-Horth N."/>
        </authorList>
    </citation>
    <scope>NUCLEOTIDE SEQUENCE</scope>
</reference>
<evidence type="ECO:0000256" key="6">
    <source>
        <dbReference type="ARBA" id="ARBA00023136"/>
    </source>
</evidence>
<accession>A0A0X3PXH4</accession>
<feature type="transmembrane region" description="Helical" evidence="8">
    <location>
        <begin position="468"/>
        <end position="488"/>
    </location>
</feature>
<keyword evidence="7" id="KW-0325">Glycoprotein</keyword>
<dbReference type="Pfam" id="PF07779">
    <property type="entry name" value="Cas1_AcylT"/>
    <property type="match status" value="1"/>
</dbReference>
<evidence type="ECO:0000256" key="5">
    <source>
        <dbReference type="ARBA" id="ARBA00022989"/>
    </source>
</evidence>
<keyword evidence="6 8" id="KW-0472">Membrane</keyword>
<dbReference type="EMBL" id="GEEE01006662">
    <property type="protein sequence ID" value="JAP56563.1"/>
    <property type="molecule type" value="Transcribed_RNA"/>
</dbReference>
<evidence type="ECO:0000256" key="1">
    <source>
        <dbReference type="ARBA" id="ARBA00004141"/>
    </source>
</evidence>
<feature type="transmembrane region" description="Helical" evidence="8">
    <location>
        <begin position="107"/>
        <end position="125"/>
    </location>
</feature>
<evidence type="ECO:0000256" key="8">
    <source>
        <dbReference type="SAM" id="Phobius"/>
    </source>
</evidence>
<evidence type="ECO:0000256" key="2">
    <source>
        <dbReference type="ARBA" id="ARBA00010666"/>
    </source>
</evidence>
<dbReference type="PANTHER" id="PTHR13533">
    <property type="entry name" value="N-ACETYLNEURAMINATE 9-O-ACETYLTRANSFERASE"/>
    <property type="match status" value="1"/>
</dbReference>
<feature type="transmembrane region" description="Helical" evidence="8">
    <location>
        <begin position="215"/>
        <end position="237"/>
    </location>
</feature>